<dbReference type="Proteomes" id="UP000286045">
    <property type="component" value="Unassembled WGS sequence"/>
</dbReference>
<evidence type="ECO:0000313" key="3">
    <source>
        <dbReference type="Proteomes" id="UP000286045"/>
    </source>
</evidence>
<reference evidence="2 3" key="1">
    <citation type="submission" date="2018-12" db="EMBL/GenBank/DDBJ databases">
        <title>Draft genome sequence of Xylaria grammica IHI A82.</title>
        <authorList>
            <person name="Buettner E."/>
            <person name="Kellner H."/>
        </authorList>
    </citation>
    <scope>NUCLEOTIDE SEQUENCE [LARGE SCALE GENOMIC DNA]</scope>
    <source>
        <strain evidence="2 3">IHI A82</strain>
    </source>
</reference>
<sequence>MSFSESRSSSSRASWMFTDPYTYQYSDIGPEDNIPDDSPVPQGVAAGSDLCELEGSAPTDTTRYELAANSLIENIRDNHPIPNEPGSPCGLSRNRLSNARGSLKYPGRRGSTRDRSFHITPEPYTPRSCPPQPPNSGLIPVLEDSPTPAHHFAQDTAPIRCARPSPPGYAEGLIPVDDNAATPKEPSSDFDAILRNIGPIPKNGKGKTGRERSSRYYDRYSSNFG</sequence>
<keyword evidence="3" id="KW-1185">Reference proteome</keyword>
<dbReference type="EMBL" id="RYZI01000453">
    <property type="protein sequence ID" value="RWA05326.1"/>
    <property type="molecule type" value="Genomic_DNA"/>
</dbReference>
<gene>
    <name evidence="2" type="ORF">EKO27_g9781</name>
</gene>
<organism evidence="2 3">
    <name type="scientific">Xylaria grammica</name>
    <dbReference type="NCBI Taxonomy" id="363999"/>
    <lineage>
        <taxon>Eukaryota</taxon>
        <taxon>Fungi</taxon>
        <taxon>Dikarya</taxon>
        <taxon>Ascomycota</taxon>
        <taxon>Pezizomycotina</taxon>
        <taxon>Sordariomycetes</taxon>
        <taxon>Xylariomycetidae</taxon>
        <taxon>Xylariales</taxon>
        <taxon>Xylariaceae</taxon>
        <taxon>Xylaria</taxon>
    </lineage>
</organism>
<feature type="region of interest" description="Disordered" evidence="1">
    <location>
        <begin position="74"/>
        <end position="225"/>
    </location>
</feature>
<dbReference type="AlphaFoldDB" id="A0A439CT62"/>
<feature type="compositionally biased region" description="Basic and acidic residues" evidence="1">
    <location>
        <begin position="208"/>
        <end position="218"/>
    </location>
</feature>
<accession>A0A439CT62</accession>
<evidence type="ECO:0000313" key="2">
    <source>
        <dbReference type="EMBL" id="RWA05326.1"/>
    </source>
</evidence>
<proteinExistence type="predicted"/>
<feature type="region of interest" description="Disordered" evidence="1">
    <location>
        <begin position="26"/>
        <end position="46"/>
    </location>
</feature>
<comment type="caution">
    <text evidence="2">The sequence shown here is derived from an EMBL/GenBank/DDBJ whole genome shotgun (WGS) entry which is preliminary data.</text>
</comment>
<evidence type="ECO:0000256" key="1">
    <source>
        <dbReference type="SAM" id="MobiDB-lite"/>
    </source>
</evidence>
<protein>
    <submittedName>
        <fullName evidence="2">Uncharacterized protein</fullName>
    </submittedName>
</protein>
<name>A0A439CT62_9PEZI</name>